<dbReference type="RefSeq" id="XP_035676710.1">
    <property type="nucleotide sequence ID" value="XM_035820817.1"/>
</dbReference>
<dbReference type="GO" id="GO:0072332">
    <property type="term" value="P:intrinsic apoptotic signaling pathway by p53 class mediator"/>
    <property type="evidence" value="ECO:0000318"/>
    <property type="project" value="GO_Central"/>
</dbReference>
<feature type="binding site" evidence="9">
    <location>
        <position position="137"/>
    </location>
    <ligand>
        <name>substrate</name>
    </ligand>
</feature>
<dbReference type="GO" id="GO:0032435">
    <property type="term" value="P:negative regulation of proteasomal ubiquitin-dependent protein catabolic process"/>
    <property type="evidence" value="ECO:0000318"/>
    <property type="project" value="GO_Central"/>
</dbReference>
<dbReference type="SUPFAM" id="SSF54197">
    <property type="entry name" value="HIT-like"/>
    <property type="match status" value="1"/>
</dbReference>
<dbReference type="GO" id="GO:0006163">
    <property type="term" value="P:purine nucleotide metabolic process"/>
    <property type="evidence" value="ECO:0000318"/>
    <property type="project" value="GO_Central"/>
</dbReference>
<protein>
    <recommendedName>
        <fullName evidence="1 12">Bis(5'-adenosyl)-triphosphatase</fullName>
        <ecNumber evidence="12">3.6.1.29</ecNumber>
    </recommendedName>
</protein>
<feature type="binding site" evidence="9">
    <location>
        <position position="47"/>
    </location>
    <ligand>
        <name>substrate</name>
    </ligand>
</feature>
<evidence type="ECO:0000256" key="12">
    <source>
        <dbReference type="RuleBase" id="RU366076"/>
    </source>
</evidence>
<dbReference type="Gene3D" id="3.30.428.10">
    <property type="entry name" value="HIT-like"/>
    <property type="match status" value="1"/>
</dbReference>
<comment type="cofactor">
    <cofactor evidence="12">
        <name>Mn(2+)</name>
        <dbReference type="ChEBI" id="CHEBI:29035"/>
    </cofactor>
</comment>
<dbReference type="Pfam" id="PF01230">
    <property type="entry name" value="HIT"/>
    <property type="match status" value="1"/>
</dbReference>
<dbReference type="KEGG" id="bfo:118415893"/>
<dbReference type="GO" id="GO:0047710">
    <property type="term" value="F:bis(5'-adenosyl)-triphosphatase activity"/>
    <property type="evidence" value="ECO:0000318"/>
    <property type="project" value="GO_Central"/>
</dbReference>
<dbReference type="AlphaFoldDB" id="A0A9J7L6Z4"/>
<dbReference type="PROSITE" id="PS51084">
    <property type="entry name" value="HIT_2"/>
    <property type="match status" value="1"/>
</dbReference>
<reference evidence="15" key="2">
    <citation type="submission" date="2025-08" db="UniProtKB">
        <authorList>
            <consortium name="RefSeq"/>
        </authorList>
    </citation>
    <scope>IDENTIFICATION</scope>
    <source>
        <strain evidence="15">S238N-H82</strain>
        <tissue evidence="15">Testes</tissue>
    </source>
</reference>
<evidence type="ECO:0000313" key="14">
    <source>
        <dbReference type="Proteomes" id="UP000001554"/>
    </source>
</evidence>
<evidence type="ECO:0000313" key="15">
    <source>
        <dbReference type="RefSeq" id="XP_035676710.1"/>
    </source>
</evidence>
<dbReference type="GO" id="GO:0015964">
    <property type="term" value="P:diadenosine triphosphate catabolic process"/>
    <property type="evidence" value="ECO:0000318"/>
    <property type="project" value="GO_Central"/>
</dbReference>
<evidence type="ECO:0000256" key="8">
    <source>
        <dbReference type="PIRSR" id="PIRSR639383-1"/>
    </source>
</evidence>
<dbReference type="GO" id="GO:0000166">
    <property type="term" value="F:nucleotide binding"/>
    <property type="evidence" value="ECO:0007669"/>
    <property type="project" value="UniProtKB-KW"/>
</dbReference>
<feature type="domain" description="HIT" evidence="13">
    <location>
        <begin position="41"/>
        <end position="148"/>
    </location>
</feature>
<dbReference type="GO" id="GO:0047627">
    <property type="term" value="F:adenylylsulfatase activity"/>
    <property type="evidence" value="ECO:0007669"/>
    <property type="project" value="UniProtKB-EC"/>
</dbReference>
<feature type="site" description="Important for induction of apoptosis" evidence="10">
    <location>
        <position position="153"/>
    </location>
</feature>
<evidence type="ECO:0000256" key="7">
    <source>
        <dbReference type="ARBA" id="ARBA00065296"/>
    </source>
</evidence>
<dbReference type="GO" id="GO:0005737">
    <property type="term" value="C:cytoplasm"/>
    <property type="evidence" value="ECO:0000318"/>
    <property type="project" value="GO_Central"/>
</dbReference>
<dbReference type="PROSITE" id="PS00892">
    <property type="entry name" value="HIT_1"/>
    <property type="match status" value="1"/>
</dbReference>
<dbReference type="OrthoDB" id="680339at2759"/>
<dbReference type="GeneID" id="118415893"/>
<dbReference type="InterPro" id="IPR039383">
    <property type="entry name" value="FHIT"/>
</dbReference>
<dbReference type="GO" id="GO:0031625">
    <property type="term" value="F:ubiquitin protein ligase binding"/>
    <property type="evidence" value="ECO:0000318"/>
    <property type="project" value="GO_Central"/>
</dbReference>
<feature type="binding site" evidence="9">
    <location>
        <begin position="128"/>
        <end position="131"/>
    </location>
    <ligand>
        <name>substrate</name>
    </ligand>
</feature>
<feature type="short sequence motif" description="Histidine triad motif" evidence="11">
    <location>
        <begin position="133"/>
        <end position="137"/>
    </location>
</feature>
<dbReference type="PANTHER" id="PTHR46981">
    <property type="entry name" value="BIS(5'-ADENOSYL)-TRIPHOSPHATASE"/>
    <property type="match status" value="1"/>
</dbReference>
<comment type="subunit">
    <text evidence="7">Homodimer. Interacts with UBE2I. Interacts with MDM2. Interacts with CTNNB1. Identified in a complex with CTNNB1 and LEF1.</text>
</comment>
<proteinExistence type="predicted"/>
<sequence length="230" mass="25887">MPTENLYIIRLKRLLRGTAKLLAGRSDWKRSSHLVEMAGSSFRFGQHVLQSSCVFFKSRLSIGFVNRKPVVPGHVLVSPLRVVERFGELSSEEVADLFMATQTISGVVEKHFQSTSLTIAIQDGPEAGQTVKHVHVHILPRKSGDFPQNDEVYEALDKHDKEVGEDGKWRTEEEMAAEASVLARYFNCQMLMEGPYRIIYNRSQCAILVVPILVSILHTSICINSDKGYK</sequence>
<evidence type="ECO:0000256" key="6">
    <source>
        <dbReference type="ARBA" id="ARBA00051546"/>
    </source>
</evidence>
<evidence type="ECO:0000256" key="11">
    <source>
        <dbReference type="PROSITE-ProRule" id="PRU00464"/>
    </source>
</evidence>
<gene>
    <name evidence="15" type="primary">LOC118415893</name>
</gene>
<evidence type="ECO:0000256" key="3">
    <source>
        <dbReference type="ARBA" id="ARBA00022801"/>
    </source>
</evidence>
<evidence type="ECO:0000256" key="2">
    <source>
        <dbReference type="ARBA" id="ARBA00022741"/>
    </source>
</evidence>
<evidence type="ECO:0000259" key="13">
    <source>
        <dbReference type="PROSITE" id="PS51084"/>
    </source>
</evidence>
<evidence type="ECO:0000256" key="4">
    <source>
        <dbReference type="ARBA" id="ARBA00047780"/>
    </source>
</evidence>
<feature type="active site" description="Tele-AMP-histidine intermediate" evidence="8">
    <location>
        <position position="135"/>
    </location>
</feature>
<dbReference type="EC" id="3.6.1.29" evidence="12"/>
<comment type="catalytic activity">
    <reaction evidence="6">
        <text>adenosine 5'-phosphosulfate + NH4(+) = adenosine 5'-phosphoramidate + sulfate + 2 H(+)</text>
        <dbReference type="Rhea" id="RHEA:19197"/>
        <dbReference type="ChEBI" id="CHEBI:15378"/>
        <dbReference type="ChEBI" id="CHEBI:16189"/>
        <dbReference type="ChEBI" id="CHEBI:28938"/>
        <dbReference type="ChEBI" id="CHEBI:57890"/>
        <dbReference type="ChEBI" id="CHEBI:58243"/>
        <dbReference type="EC" id="2.7.7.51"/>
    </reaction>
</comment>
<keyword evidence="14" id="KW-1185">Reference proteome</keyword>
<evidence type="ECO:0000256" key="5">
    <source>
        <dbReference type="ARBA" id="ARBA00051421"/>
    </source>
</evidence>
<feature type="binding site" evidence="9">
    <location>
        <position position="122"/>
    </location>
    <ligand>
        <name>substrate</name>
    </ligand>
</feature>
<reference evidence="14" key="1">
    <citation type="journal article" date="2020" name="Nat. Ecol. Evol.">
        <title>Deeply conserved synteny resolves early events in vertebrate evolution.</title>
        <authorList>
            <person name="Simakov O."/>
            <person name="Marletaz F."/>
            <person name="Yue J.X."/>
            <person name="O'Connell B."/>
            <person name="Jenkins J."/>
            <person name="Brandt A."/>
            <person name="Calef R."/>
            <person name="Tung C.H."/>
            <person name="Huang T.K."/>
            <person name="Schmutz J."/>
            <person name="Satoh N."/>
            <person name="Yu J.K."/>
            <person name="Putnam N.H."/>
            <person name="Green R.E."/>
            <person name="Rokhsar D.S."/>
        </authorList>
    </citation>
    <scope>NUCLEOTIDE SEQUENCE [LARGE SCALE GENOMIC DNA]</scope>
    <source>
        <strain evidence="14">S238N-H82</strain>
    </source>
</reference>
<comment type="catalytic activity">
    <reaction evidence="5">
        <text>adenosine 5'-phosphosulfate + H2O = sulfate + AMP + 2 H(+)</text>
        <dbReference type="Rhea" id="RHEA:17041"/>
        <dbReference type="ChEBI" id="CHEBI:15377"/>
        <dbReference type="ChEBI" id="CHEBI:15378"/>
        <dbReference type="ChEBI" id="CHEBI:16189"/>
        <dbReference type="ChEBI" id="CHEBI:58243"/>
        <dbReference type="ChEBI" id="CHEBI:456215"/>
        <dbReference type="EC" id="3.6.2.1"/>
    </reaction>
</comment>
<dbReference type="InterPro" id="IPR011146">
    <property type="entry name" value="HIT-like"/>
</dbReference>
<dbReference type="FunFam" id="3.30.428.10:FF:000011">
    <property type="entry name" value="Fragile histidine triad"/>
    <property type="match status" value="1"/>
</dbReference>
<evidence type="ECO:0000256" key="1">
    <source>
        <dbReference type="ARBA" id="ARBA00014605"/>
    </source>
</evidence>
<organism evidence="14 15">
    <name type="scientific">Branchiostoma floridae</name>
    <name type="common">Florida lancelet</name>
    <name type="synonym">Amphioxus</name>
    <dbReference type="NCBI Taxonomy" id="7739"/>
    <lineage>
        <taxon>Eukaryota</taxon>
        <taxon>Metazoa</taxon>
        <taxon>Chordata</taxon>
        <taxon>Cephalochordata</taxon>
        <taxon>Leptocardii</taxon>
        <taxon>Amphioxiformes</taxon>
        <taxon>Branchiostomatidae</taxon>
        <taxon>Branchiostoma</taxon>
    </lineage>
</organism>
<dbReference type="InterPro" id="IPR052677">
    <property type="entry name" value="Dinucleoside_ppp_hydrolase"/>
</dbReference>
<dbReference type="InterPro" id="IPR019808">
    <property type="entry name" value="Histidine_triad_CS"/>
</dbReference>
<feature type="binding site" evidence="9">
    <location>
        <position position="66"/>
    </location>
    <ligand>
        <name>substrate</name>
    </ligand>
</feature>
<dbReference type="CDD" id="cd01275">
    <property type="entry name" value="FHIT"/>
    <property type="match status" value="1"/>
</dbReference>
<keyword evidence="2 12" id="KW-0547">Nucleotide-binding</keyword>
<dbReference type="InterPro" id="IPR036265">
    <property type="entry name" value="HIT-like_sf"/>
</dbReference>
<evidence type="ECO:0000256" key="9">
    <source>
        <dbReference type="PIRSR" id="PIRSR639383-2"/>
    </source>
</evidence>
<dbReference type="Proteomes" id="UP000001554">
    <property type="component" value="Chromosome 5"/>
</dbReference>
<comment type="catalytic activity">
    <reaction evidence="4 12">
        <text>P(1),P(3)-bis(5'-adenosyl) triphosphate + H2O = AMP + ADP + 2 H(+)</text>
        <dbReference type="Rhea" id="RHEA:13893"/>
        <dbReference type="ChEBI" id="CHEBI:15377"/>
        <dbReference type="ChEBI" id="CHEBI:15378"/>
        <dbReference type="ChEBI" id="CHEBI:58529"/>
        <dbReference type="ChEBI" id="CHEBI:456215"/>
        <dbReference type="ChEBI" id="CHEBI:456216"/>
        <dbReference type="EC" id="3.6.1.29"/>
    </reaction>
</comment>
<keyword evidence="3 12" id="KW-0378">Hydrolase</keyword>
<evidence type="ECO:0000256" key="10">
    <source>
        <dbReference type="PIRSR" id="PIRSR639383-3"/>
    </source>
</evidence>
<name>A0A9J7L6Z4_BRAFL</name>
<dbReference type="GO" id="GO:0005886">
    <property type="term" value="C:plasma membrane"/>
    <property type="evidence" value="ECO:0000318"/>
    <property type="project" value="GO_Central"/>
</dbReference>
<dbReference type="PANTHER" id="PTHR46981:SF1">
    <property type="entry name" value="BIS(5'-ADENOSYL)-TRIPHOSPHATASE"/>
    <property type="match status" value="1"/>
</dbReference>
<dbReference type="GO" id="GO:0005634">
    <property type="term" value="C:nucleus"/>
    <property type="evidence" value="ECO:0000318"/>
    <property type="project" value="GO_Central"/>
</dbReference>
<dbReference type="GO" id="GO:0047352">
    <property type="term" value="F:adenylylsulfate-ammonia adenylyltransferase activity"/>
    <property type="evidence" value="ECO:0007669"/>
    <property type="project" value="UniProtKB-EC"/>
</dbReference>
<accession>A0A9J7L6Z4</accession>